<dbReference type="KEGG" id="cdet:87946116"/>
<evidence type="ECO:0000256" key="1">
    <source>
        <dbReference type="SAM" id="MobiDB-lite"/>
    </source>
</evidence>
<dbReference type="GeneID" id="87946116"/>
<organism evidence="2 3">
    <name type="scientific">Colletotrichum destructivum</name>
    <dbReference type="NCBI Taxonomy" id="34406"/>
    <lineage>
        <taxon>Eukaryota</taxon>
        <taxon>Fungi</taxon>
        <taxon>Dikarya</taxon>
        <taxon>Ascomycota</taxon>
        <taxon>Pezizomycotina</taxon>
        <taxon>Sordariomycetes</taxon>
        <taxon>Hypocreomycetidae</taxon>
        <taxon>Glomerellales</taxon>
        <taxon>Glomerellaceae</taxon>
        <taxon>Colletotrichum</taxon>
        <taxon>Colletotrichum destructivum species complex</taxon>
    </lineage>
</organism>
<dbReference type="AlphaFoldDB" id="A0AAX4IML8"/>
<dbReference type="Proteomes" id="UP001322277">
    <property type="component" value="Chromosome 6"/>
</dbReference>
<proteinExistence type="predicted"/>
<gene>
    <name evidence="2" type="ORF">CDEST_09613</name>
</gene>
<evidence type="ECO:0000313" key="3">
    <source>
        <dbReference type="Proteomes" id="UP001322277"/>
    </source>
</evidence>
<protein>
    <submittedName>
        <fullName evidence="2">Uncharacterized protein</fullName>
    </submittedName>
</protein>
<sequence>MLAMFIAAGQPTGNGSTAAKPKLEPNGDDFDAEITSHTQAVNARTITITSNSSSNSGDGIFRSNQRHSESSSAAAQLQYYNNETALPRHIRQLLAKDYKISHKEKPGENTFLYIGSGCFVFAGLPLYLRGINPFRPSFDSTPDQHPDFKPTARGNWAYPTITDYIPKQAQVDALTKAVTVFNNDKSEVFMSDWDKIRVIKALHATPTASQRRGDLSSYGQCRRFRDAVKAGQKPVFLDAITGSSSTTWPPPGRMGNRHPQVDGSGPIFDVARFR</sequence>
<dbReference type="RefSeq" id="XP_062781823.1">
    <property type="nucleotide sequence ID" value="XM_062925772.1"/>
</dbReference>
<feature type="region of interest" description="Disordered" evidence="1">
    <location>
        <begin position="49"/>
        <end position="74"/>
    </location>
</feature>
<dbReference type="EMBL" id="CP137310">
    <property type="protein sequence ID" value="WQF84599.1"/>
    <property type="molecule type" value="Genomic_DNA"/>
</dbReference>
<accession>A0AAX4IML8</accession>
<evidence type="ECO:0000313" key="2">
    <source>
        <dbReference type="EMBL" id="WQF84599.1"/>
    </source>
</evidence>
<feature type="region of interest" description="Disordered" evidence="1">
    <location>
        <begin position="240"/>
        <end position="265"/>
    </location>
</feature>
<name>A0AAX4IML8_9PEZI</name>
<reference evidence="3" key="1">
    <citation type="journal article" date="2023" name="bioRxiv">
        <title>Complete genome of the Medicago anthracnose fungus, Colletotrichum destructivum, reveals a mini-chromosome-like region within a core chromosome.</title>
        <authorList>
            <person name="Lapalu N."/>
            <person name="Simon A."/>
            <person name="Lu A."/>
            <person name="Plaumann P.-L."/>
            <person name="Amselem J."/>
            <person name="Pigne S."/>
            <person name="Auger A."/>
            <person name="Koch C."/>
            <person name="Dallery J.-F."/>
            <person name="O'Connell R.J."/>
        </authorList>
    </citation>
    <scope>NUCLEOTIDE SEQUENCE [LARGE SCALE GENOMIC DNA]</scope>
    <source>
        <strain evidence="3">CBS 520.97</strain>
    </source>
</reference>
<keyword evidence="3" id="KW-1185">Reference proteome</keyword>